<sequence>MSLCDFCRSITLPKLIGPLTDYEADGAAGQTSVEKRRIVHLQYGCDLVKSAQHCPLCAMMEEALFQELPFVQNDLAATQVQPAAAGNHSAAELDKSLTSDSLVLSPKLDPLGCAFPHSATRGVHLSGLTVTGQWKINGNCYPVTGVLRLYTKDNTARPKEVMFGRERLLDSGCEEAFGLVRKWLNACRDEHIECGVTFSGAVLDESIVPELPTRVIDVGSIDGTRPARLFESKGAKARYVALSHCWGSSDRPPLTTARSNLQKHCHEIYWSDIPKTFQDAISIVRQIGLQYVWIDSLCIVQDDQDEWLRESVKMGSIYERAEVTIAASHSPNSWQGLFLPRSASPPTVELPQFFQGEQASTGIFATIRRDKRNDIFPEHGSLSKRAWATQEWLLSRRIIFYTNGQIIWSCKTLTQRETGEKFYSNARNVRWKNVIEQYSDRQLTHLTDRLIALEGLRTELQKKTADTYIYGLWKNSLPDQLLWQVTRKLHESCNPLQLPSWTWVSVPCGVRFVRIDRAKSLCKSIKWEGVGELIISAKLKPIESLKESGESEKHPLTIARDIQKSNAEQTSRLYRYLYSANGENLGWVVFDLWIENLNSVPLFCLALMGTVSRKDEENEERTGTAASAKLREYWILVLERCDNTLSMYKRVGVGKTYGREWWHDTAVQVVKVI</sequence>
<protein>
    <recommendedName>
        <fullName evidence="1">Heterokaryon incompatibility domain-containing protein</fullName>
    </recommendedName>
</protein>
<dbReference type="Proteomes" id="UP000184330">
    <property type="component" value="Unassembled WGS sequence"/>
</dbReference>
<reference evidence="2 3" key="1">
    <citation type="submission" date="2016-03" db="EMBL/GenBank/DDBJ databases">
        <authorList>
            <person name="Ploux O."/>
        </authorList>
    </citation>
    <scope>NUCLEOTIDE SEQUENCE [LARGE SCALE GENOMIC DNA]</scope>
    <source>
        <strain evidence="2 3">UAMH 11012</strain>
    </source>
</reference>
<organism evidence="2 3">
    <name type="scientific">Phialocephala subalpina</name>
    <dbReference type="NCBI Taxonomy" id="576137"/>
    <lineage>
        <taxon>Eukaryota</taxon>
        <taxon>Fungi</taxon>
        <taxon>Dikarya</taxon>
        <taxon>Ascomycota</taxon>
        <taxon>Pezizomycotina</taxon>
        <taxon>Leotiomycetes</taxon>
        <taxon>Helotiales</taxon>
        <taxon>Mollisiaceae</taxon>
        <taxon>Phialocephala</taxon>
        <taxon>Phialocephala fortinii species complex</taxon>
    </lineage>
</organism>
<dbReference type="AlphaFoldDB" id="A0A1L7XRL9"/>
<accession>A0A1L7XRL9</accession>
<dbReference type="STRING" id="576137.A0A1L7XRL9"/>
<evidence type="ECO:0000259" key="1">
    <source>
        <dbReference type="Pfam" id="PF06985"/>
    </source>
</evidence>
<gene>
    <name evidence="2" type="ORF">PAC_17579</name>
</gene>
<dbReference type="Pfam" id="PF06985">
    <property type="entry name" value="HET"/>
    <property type="match status" value="1"/>
</dbReference>
<feature type="domain" description="Heterokaryon incompatibility" evidence="1">
    <location>
        <begin position="239"/>
        <end position="391"/>
    </location>
</feature>
<dbReference type="OrthoDB" id="3523692at2759"/>
<keyword evidence="3" id="KW-1185">Reference proteome</keyword>
<evidence type="ECO:0000313" key="3">
    <source>
        <dbReference type="Proteomes" id="UP000184330"/>
    </source>
</evidence>
<name>A0A1L7XRL9_9HELO</name>
<evidence type="ECO:0000313" key="2">
    <source>
        <dbReference type="EMBL" id="CZR67680.1"/>
    </source>
</evidence>
<dbReference type="InterPro" id="IPR010730">
    <property type="entry name" value="HET"/>
</dbReference>
<dbReference type="EMBL" id="FJOG01000046">
    <property type="protein sequence ID" value="CZR67680.1"/>
    <property type="molecule type" value="Genomic_DNA"/>
</dbReference>
<dbReference type="PANTHER" id="PTHR33112:SF10">
    <property type="entry name" value="TOL"/>
    <property type="match status" value="1"/>
</dbReference>
<proteinExistence type="predicted"/>
<dbReference type="PANTHER" id="PTHR33112">
    <property type="entry name" value="DOMAIN PROTEIN, PUTATIVE-RELATED"/>
    <property type="match status" value="1"/>
</dbReference>